<evidence type="ECO:0000256" key="8">
    <source>
        <dbReference type="ARBA" id="ARBA00022967"/>
    </source>
</evidence>
<evidence type="ECO:0000256" key="11">
    <source>
        <dbReference type="ARBA" id="ARBA00023027"/>
    </source>
</evidence>
<proteinExistence type="inferred from homology"/>
<feature type="transmembrane region" description="Helical" evidence="16">
    <location>
        <begin position="88"/>
        <end position="106"/>
    </location>
</feature>
<dbReference type="PANTHER" id="PTHR11058:SF9">
    <property type="entry name" value="NADH-UBIQUINONE OXIDOREDUCTASE CHAIN 3"/>
    <property type="match status" value="1"/>
</dbReference>
<name>A0AAW1AMW8_CROAD</name>
<keyword evidence="5 16" id="KW-0813">Transport</keyword>
<evidence type="ECO:0000256" key="13">
    <source>
        <dbReference type="ARBA" id="ARBA00023128"/>
    </source>
</evidence>
<dbReference type="InterPro" id="IPR000440">
    <property type="entry name" value="NADH_UbQ/plastoQ_OxRdtase_su3"/>
</dbReference>
<evidence type="ECO:0000313" key="18">
    <source>
        <dbReference type="Proteomes" id="UP001474421"/>
    </source>
</evidence>
<dbReference type="PANTHER" id="PTHR11058">
    <property type="entry name" value="NADH-UBIQUINONE OXIDOREDUCTASE CHAIN 3"/>
    <property type="match status" value="1"/>
</dbReference>
<dbReference type="Gene3D" id="1.20.58.1610">
    <property type="entry name" value="NADH:ubiquinone/plastoquinone oxidoreductase, chain 3"/>
    <property type="match status" value="1"/>
</dbReference>
<comment type="function">
    <text evidence="16">Core subunit of the mitochondrial membrane respiratory chain NADH dehydrogenase (Complex I) which catalyzes electron transfer from NADH through the respiratory chain, using ubiquinone as an electron acceptor. Essential for the catalytic activity of complex I.</text>
</comment>
<evidence type="ECO:0000256" key="16">
    <source>
        <dbReference type="RuleBase" id="RU003640"/>
    </source>
</evidence>
<keyword evidence="7 16" id="KW-0812">Transmembrane</keyword>
<dbReference type="EMBL" id="JAOTOJ010000020">
    <property type="protein sequence ID" value="KAK9390879.1"/>
    <property type="molecule type" value="Genomic_DNA"/>
</dbReference>
<evidence type="ECO:0000256" key="5">
    <source>
        <dbReference type="ARBA" id="ARBA00022448"/>
    </source>
</evidence>
<evidence type="ECO:0000256" key="3">
    <source>
        <dbReference type="ARBA" id="ARBA00012944"/>
    </source>
</evidence>
<dbReference type="GO" id="GO:0030964">
    <property type="term" value="C:NADH dehydrogenase complex"/>
    <property type="evidence" value="ECO:0007669"/>
    <property type="project" value="TreeGrafter"/>
</dbReference>
<keyword evidence="12 16" id="KW-0830">Ubiquinone</keyword>
<dbReference type="EC" id="7.1.1.2" evidence="3 16"/>
<dbReference type="InterPro" id="IPR038430">
    <property type="entry name" value="NDAH_ubi_oxred_su3_sf"/>
</dbReference>
<keyword evidence="8 16" id="KW-1278">Translocase</keyword>
<evidence type="ECO:0000313" key="17">
    <source>
        <dbReference type="EMBL" id="KAK9390879.1"/>
    </source>
</evidence>
<evidence type="ECO:0000256" key="14">
    <source>
        <dbReference type="ARBA" id="ARBA00023136"/>
    </source>
</evidence>
<evidence type="ECO:0000256" key="6">
    <source>
        <dbReference type="ARBA" id="ARBA00022660"/>
    </source>
</evidence>
<dbReference type="Proteomes" id="UP001474421">
    <property type="component" value="Unassembled WGS sequence"/>
</dbReference>
<evidence type="ECO:0000256" key="2">
    <source>
        <dbReference type="ARBA" id="ARBA00008472"/>
    </source>
</evidence>
<reference evidence="17 18" key="1">
    <citation type="journal article" date="2024" name="Proc. Natl. Acad. Sci. U.S.A.">
        <title>The genetic regulatory architecture and epigenomic basis for age-related changes in rattlesnake venom.</title>
        <authorList>
            <person name="Hogan M.P."/>
            <person name="Holding M.L."/>
            <person name="Nystrom G.S."/>
            <person name="Colston T.J."/>
            <person name="Bartlett D.A."/>
            <person name="Mason A.J."/>
            <person name="Ellsworth S.A."/>
            <person name="Rautsaw R.M."/>
            <person name="Lawrence K.C."/>
            <person name="Strickland J.L."/>
            <person name="He B."/>
            <person name="Fraser P."/>
            <person name="Margres M.J."/>
            <person name="Gilbert D.M."/>
            <person name="Gibbs H.L."/>
            <person name="Parkinson C.L."/>
            <person name="Rokyta D.R."/>
        </authorList>
    </citation>
    <scope>NUCLEOTIDE SEQUENCE [LARGE SCALE GENOMIC DNA]</scope>
    <source>
        <strain evidence="17">DRR0105</strain>
    </source>
</reference>
<comment type="catalytic activity">
    <reaction evidence="15 16">
        <text>a ubiquinone + NADH + 5 H(+)(in) = a ubiquinol + NAD(+) + 4 H(+)(out)</text>
        <dbReference type="Rhea" id="RHEA:29091"/>
        <dbReference type="Rhea" id="RHEA-COMP:9565"/>
        <dbReference type="Rhea" id="RHEA-COMP:9566"/>
        <dbReference type="ChEBI" id="CHEBI:15378"/>
        <dbReference type="ChEBI" id="CHEBI:16389"/>
        <dbReference type="ChEBI" id="CHEBI:17976"/>
        <dbReference type="ChEBI" id="CHEBI:57540"/>
        <dbReference type="ChEBI" id="CHEBI:57945"/>
        <dbReference type="EC" id="7.1.1.2"/>
    </reaction>
</comment>
<keyword evidence="9 16" id="KW-0249">Electron transport</keyword>
<dbReference type="GO" id="GO:0031966">
    <property type="term" value="C:mitochondrial membrane"/>
    <property type="evidence" value="ECO:0007669"/>
    <property type="project" value="UniProtKB-SubCell"/>
</dbReference>
<dbReference type="FunFam" id="1.20.58.1610:FF:000004">
    <property type="entry name" value="NADH-quinone oxidoreductase subunit A"/>
    <property type="match status" value="1"/>
</dbReference>
<comment type="similarity">
    <text evidence="2 16">Belongs to the complex I subunit 3 family.</text>
</comment>
<evidence type="ECO:0000256" key="10">
    <source>
        <dbReference type="ARBA" id="ARBA00022989"/>
    </source>
</evidence>
<evidence type="ECO:0000256" key="15">
    <source>
        <dbReference type="ARBA" id="ARBA00049551"/>
    </source>
</evidence>
<comment type="subcellular location">
    <subcellularLocation>
        <location evidence="1 16">Mitochondrion membrane</location>
        <topology evidence="1 16">Multi-pass membrane protein</topology>
    </subcellularLocation>
</comment>
<organism evidence="17 18">
    <name type="scientific">Crotalus adamanteus</name>
    <name type="common">Eastern diamondback rattlesnake</name>
    <dbReference type="NCBI Taxonomy" id="8729"/>
    <lineage>
        <taxon>Eukaryota</taxon>
        <taxon>Metazoa</taxon>
        <taxon>Chordata</taxon>
        <taxon>Craniata</taxon>
        <taxon>Vertebrata</taxon>
        <taxon>Euteleostomi</taxon>
        <taxon>Lepidosauria</taxon>
        <taxon>Squamata</taxon>
        <taxon>Bifurcata</taxon>
        <taxon>Unidentata</taxon>
        <taxon>Episquamata</taxon>
        <taxon>Toxicofera</taxon>
        <taxon>Serpentes</taxon>
        <taxon>Colubroidea</taxon>
        <taxon>Viperidae</taxon>
        <taxon>Crotalinae</taxon>
        <taxon>Crotalus</taxon>
    </lineage>
</organism>
<keyword evidence="10 16" id="KW-1133">Transmembrane helix</keyword>
<comment type="caution">
    <text evidence="17">The sequence shown here is derived from an EMBL/GenBank/DDBJ whole genome shotgun (WGS) entry which is preliminary data.</text>
</comment>
<keyword evidence="18" id="KW-1185">Reference proteome</keyword>
<accession>A0AAW1AMW8</accession>
<evidence type="ECO:0000256" key="4">
    <source>
        <dbReference type="ARBA" id="ARBA00021007"/>
    </source>
</evidence>
<keyword evidence="11 16" id="KW-0520">NAD</keyword>
<dbReference type="GO" id="GO:0008137">
    <property type="term" value="F:NADH dehydrogenase (ubiquinone) activity"/>
    <property type="evidence" value="ECO:0007669"/>
    <property type="project" value="UniProtKB-UniRule"/>
</dbReference>
<gene>
    <name evidence="17" type="ORF">NXF25_021833</name>
</gene>
<feature type="transmembrane region" description="Helical" evidence="16">
    <location>
        <begin position="54"/>
        <end position="76"/>
    </location>
</feature>
<keyword evidence="6 16" id="KW-0679">Respiratory chain</keyword>
<dbReference type="AlphaFoldDB" id="A0AAW1AMW8"/>
<evidence type="ECO:0000256" key="1">
    <source>
        <dbReference type="ARBA" id="ARBA00004225"/>
    </source>
</evidence>
<protein>
    <recommendedName>
        <fullName evidence="4 16">NADH-ubiquinone oxidoreductase chain 3</fullName>
        <ecNumber evidence="3 16">7.1.1.2</ecNumber>
    </recommendedName>
</protein>
<keyword evidence="13 16" id="KW-0496">Mitochondrion</keyword>
<evidence type="ECO:0000256" key="9">
    <source>
        <dbReference type="ARBA" id="ARBA00022982"/>
    </source>
</evidence>
<evidence type="ECO:0000256" key="12">
    <source>
        <dbReference type="ARBA" id="ARBA00023075"/>
    </source>
</evidence>
<feature type="transmembrane region" description="Helical" evidence="16">
    <location>
        <begin position="6"/>
        <end position="24"/>
    </location>
</feature>
<sequence>MSLMFLIIMALVTSIILYAINAMMPKKPDINKISPYECGFDPLGNARSPVSIQFFLVAILFILFDLEIILLLPLPWSINTNPTTTTTATATTLLIILTLGLIYEWLQGGLEWTECWGSLI</sequence>
<evidence type="ECO:0000256" key="7">
    <source>
        <dbReference type="ARBA" id="ARBA00022692"/>
    </source>
</evidence>
<keyword evidence="14 16" id="KW-0472">Membrane</keyword>
<dbReference type="Pfam" id="PF00507">
    <property type="entry name" value="Oxidored_q4"/>
    <property type="match status" value="1"/>
</dbReference>
<geneLocation type="mitochondrion" evidence="17"/>